<dbReference type="EMBL" id="WTXG01000001">
    <property type="protein sequence ID" value="KAI0307899.1"/>
    <property type="molecule type" value="Genomic_DNA"/>
</dbReference>
<dbReference type="SUPFAM" id="SSF48403">
    <property type="entry name" value="Ankyrin repeat"/>
    <property type="match status" value="1"/>
</dbReference>
<comment type="caution">
    <text evidence="6">The sequence shown here is derived from an EMBL/GenBank/DDBJ whole genome shotgun (WGS) entry which is preliminary data.</text>
</comment>
<dbReference type="Pfam" id="PF13857">
    <property type="entry name" value="Ank_5"/>
    <property type="match status" value="1"/>
</dbReference>
<dbReference type="SUPFAM" id="SSF47027">
    <property type="entry name" value="Acyl-CoA binding protein"/>
    <property type="match status" value="1"/>
</dbReference>
<keyword evidence="2 4" id="KW-0040">ANK repeat</keyword>
<keyword evidence="3" id="KW-0446">Lipid-binding</keyword>
<keyword evidence="1" id="KW-0677">Repeat</keyword>
<evidence type="ECO:0000256" key="4">
    <source>
        <dbReference type="PROSITE-ProRule" id="PRU00023"/>
    </source>
</evidence>
<dbReference type="Gene3D" id="1.25.40.20">
    <property type="entry name" value="Ankyrin repeat-containing domain"/>
    <property type="match status" value="1"/>
</dbReference>
<dbReference type="Gene3D" id="1.20.80.10">
    <property type="match status" value="1"/>
</dbReference>
<protein>
    <submittedName>
        <fullName evidence="6">Ankyrin</fullName>
    </submittedName>
</protein>
<sequence>MATPYSPSSKFEEAVAYLSNASSLTQVSNTVKLELYGLFKTLTVSPSPNTPRPSFFDISGRAKWDAWRFTANSYEGRLLEAEHRYLDIAHSLGWEEGSPVKAMDETEEQIESGGGTGMGVSVSVVSPPSPNSEAATGLHGYAMEDNVAAISAFLNASECLDVDARDEYVRVHRLHLAADRGNVAAVEFLLEHGADKTLKDTDGYTAVDLATIAQHLDVVALLQRK</sequence>
<dbReference type="AlphaFoldDB" id="A0AAD4MDI7"/>
<evidence type="ECO:0000256" key="3">
    <source>
        <dbReference type="ARBA" id="ARBA00023121"/>
    </source>
</evidence>
<dbReference type="InterPro" id="IPR002110">
    <property type="entry name" value="Ankyrin_rpt"/>
</dbReference>
<evidence type="ECO:0000313" key="6">
    <source>
        <dbReference type="EMBL" id="KAI0307899.1"/>
    </source>
</evidence>
<feature type="domain" description="ACB" evidence="5">
    <location>
        <begin position="7"/>
        <end position="98"/>
    </location>
</feature>
<dbReference type="InterPro" id="IPR036770">
    <property type="entry name" value="Ankyrin_rpt-contain_sf"/>
</dbReference>
<accession>A0AAD4MDI7</accession>
<dbReference type="Proteomes" id="UP001203297">
    <property type="component" value="Unassembled WGS sequence"/>
</dbReference>
<gene>
    <name evidence="6" type="ORF">B0F90DRAFT_1621417</name>
</gene>
<dbReference type="PROSITE" id="PS50297">
    <property type="entry name" value="ANK_REP_REGION"/>
    <property type="match status" value="1"/>
</dbReference>
<dbReference type="PROSITE" id="PS50088">
    <property type="entry name" value="ANK_REPEAT"/>
    <property type="match status" value="1"/>
</dbReference>
<dbReference type="GO" id="GO:0000062">
    <property type="term" value="F:fatty-acyl-CoA binding"/>
    <property type="evidence" value="ECO:0007669"/>
    <property type="project" value="InterPro"/>
</dbReference>
<dbReference type="PRINTS" id="PR00689">
    <property type="entry name" value="ACOABINDINGP"/>
</dbReference>
<dbReference type="InterPro" id="IPR014352">
    <property type="entry name" value="FERM/acyl-CoA-bd_prot_sf"/>
</dbReference>
<dbReference type="Pfam" id="PF00887">
    <property type="entry name" value="ACBP"/>
    <property type="match status" value="1"/>
</dbReference>
<dbReference type="PROSITE" id="PS51228">
    <property type="entry name" value="ACB_2"/>
    <property type="match status" value="1"/>
</dbReference>
<evidence type="ECO:0000259" key="5">
    <source>
        <dbReference type="PROSITE" id="PS51228"/>
    </source>
</evidence>
<keyword evidence="7" id="KW-1185">Reference proteome</keyword>
<name>A0AAD4MDI7_9AGAM</name>
<dbReference type="PANTHER" id="PTHR24119:SF0">
    <property type="entry name" value="ACYL-COA-BINDING DOMAIN-CONTAINING PROTEIN 6"/>
    <property type="match status" value="1"/>
</dbReference>
<dbReference type="PANTHER" id="PTHR24119">
    <property type="entry name" value="ACYL-COA-BINDING DOMAIN-CONTAINING PROTEIN 6"/>
    <property type="match status" value="1"/>
</dbReference>
<dbReference type="InterPro" id="IPR000582">
    <property type="entry name" value="Acyl-CoA-binding_protein"/>
</dbReference>
<evidence type="ECO:0000313" key="7">
    <source>
        <dbReference type="Proteomes" id="UP001203297"/>
    </source>
</evidence>
<reference evidence="6" key="1">
    <citation type="journal article" date="2022" name="New Phytol.">
        <title>Evolutionary transition to the ectomycorrhizal habit in the genomes of a hyperdiverse lineage of mushroom-forming fungi.</title>
        <authorList>
            <person name="Looney B."/>
            <person name="Miyauchi S."/>
            <person name="Morin E."/>
            <person name="Drula E."/>
            <person name="Courty P.E."/>
            <person name="Kohler A."/>
            <person name="Kuo A."/>
            <person name="LaButti K."/>
            <person name="Pangilinan J."/>
            <person name="Lipzen A."/>
            <person name="Riley R."/>
            <person name="Andreopoulos W."/>
            <person name="He G."/>
            <person name="Johnson J."/>
            <person name="Nolan M."/>
            <person name="Tritt A."/>
            <person name="Barry K.W."/>
            <person name="Grigoriev I.V."/>
            <person name="Nagy L.G."/>
            <person name="Hibbett D."/>
            <person name="Henrissat B."/>
            <person name="Matheny P.B."/>
            <person name="Labbe J."/>
            <person name="Martin F.M."/>
        </authorList>
    </citation>
    <scope>NUCLEOTIDE SEQUENCE</scope>
    <source>
        <strain evidence="6">BPL690</strain>
    </source>
</reference>
<organism evidence="6 7">
    <name type="scientific">Multifurca ochricompacta</name>
    <dbReference type="NCBI Taxonomy" id="376703"/>
    <lineage>
        <taxon>Eukaryota</taxon>
        <taxon>Fungi</taxon>
        <taxon>Dikarya</taxon>
        <taxon>Basidiomycota</taxon>
        <taxon>Agaricomycotina</taxon>
        <taxon>Agaricomycetes</taxon>
        <taxon>Russulales</taxon>
        <taxon>Russulaceae</taxon>
        <taxon>Multifurca</taxon>
    </lineage>
</organism>
<feature type="repeat" description="ANK" evidence="4">
    <location>
        <begin position="174"/>
        <end position="201"/>
    </location>
</feature>
<evidence type="ECO:0000256" key="2">
    <source>
        <dbReference type="ARBA" id="ARBA00023043"/>
    </source>
</evidence>
<proteinExistence type="predicted"/>
<dbReference type="InterPro" id="IPR035984">
    <property type="entry name" value="Acyl-CoA-binding_sf"/>
</dbReference>
<evidence type="ECO:0000256" key="1">
    <source>
        <dbReference type="ARBA" id="ARBA00022737"/>
    </source>
</evidence>